<evidence type="ECO:0000256" key="2">
    <source>
        <dbReference type="ARBA" id="ARBA00022723"/>
    </source>
</evidence>
<dbReference type="KEGG" id="cja:CJA_0985"/>
<evidence type="ECO:0000256" key="1">
    <source>
        <dbReference type="ARBA" id="ARBA00001961"/>
    </source>
</evidence>
<protein>
    <submittedName>
        <fullName evidence="8">SM-20 domain protein</fullName>
    </submittedName>
</protein>
<keyword evidence="4" id="KW-0223">Dioxygenase</keyword>
<name>B3PB13_CELJU</name>
<gene>
    <name evidence="8" type="ordered locus">CJA_0985</name>
</gene>
<dbReference type="GO" id="GO:0031418">
    <property type="term" value="F:L-ascorbic acid binding"/>
    <property type="evidence" value="ECO:0007669"/>
    <property type="project" value="UniProtKB-KW"/>
</dbReference>
<feature type="domain" description="Fe2OG dioxygenase" evidence="7">
    <location>
        <begin position="124"/>
        <end position="229"/>
    </location>
</feature>
<evidence type="ECO:0000256" key="5">
    <source>
        <dbReference type="ARBA" id="ARBA00023002"/>
    </source>
</evidence>
<keyword evidence="9" id="KW-1185">Reference proteome</keyword>
<evidence type="ECO:0000256" key="4">
    <source>
        <dbReference type="ARBA" id="ARBA00022964"/>
    </source>
</evidence>
<dbReference type="EMBL" id="CP000934">
    <property type="protein sequence ID" value="ACE83259.1"/>
    <property type="molecule type" value="Genomic_DNA"/>
</dbReference>
<dbReference type="HOGENOM" id="CLU_022206_1_0_6"/>
<keyword evidence="2" id="KW-0479">Metal-binding</keyword>
<dbReference type="GO" id="GO:0008198">
    <property type="term" value="F:ferrous iron binding"/>
    <property type="evidence" value="ECO:0007669"/>
    <property type="project" value="TreeGrafter"/>
</dbReference>
<dbReference type="GO" id="GO:0031543">
    <property type="term" value="F:peptidyl-proline dioxygenase activity"/>
    <property type="evidence" value="ECO:0007669"/>
    <property type="project" value="TreeGrafter"/>
</dbReference>
<sequence length="232" mass="26610">MMCIKPVAVAWAMLLFPVSVVIVMSFTFADFESCLDKLAEAIHKQGYLVLDGALPAHLSQALLDEWDQHFAVHLQSAGVGRAGDYRQSPDIRRDKILWLEPETPAVTEFLSWMDKLRTGLNQRLFLGLFDYESHFALYEPGDFYQKHRDAFRDTNARAGRKLSTVYYLNPDWTSLDGGELVLYDEADEHLLERVAPKQGRLLVFLSEDFPHEVLPARRPRKSIAGWFRVKPV</sequence>
<evidence type="ECO:0000313" key="9">
    <source>
        <dbReference type="Proteomes" id="UP000001036"/>
    </source>
</evidence>
<reference evidence="8 9" key="1">
    <citation type="journal article" date="2008" name="J. Bacteriol.">
        <title>Insights into plant cell wall degradation from the genome sequence of the soil bacterium Cellvibrio japonicus.</title>
        <authorList>
            <person name="Deboy R.T."/>
            <person name="Mongodin E.F."/>
            <person name="Fouts D.E."/>
            <person name="Tailford L.E."/>
            <person name="Khouri H."/>
            <person name="Emerson J.B."/>
            <person name="Mohamoud Y."/>
            <person name="Watkins K."/>
            <person name="Henrissat B."/>
            <person name="Gilbert H.J."/>
            <person name="Nelson K.E."/>
        </authorList>
    </citation>
    <scope>NUCLEOTIDE SEQUENCE [LARGE SCALE GENOMIC DNA]</scope>
    <source>
        <strain evidence="8 9">Ueda107</strain>
    </source>
</reference>
<evidence type="ECO:0000256" key="3">
    <source>
        <dbReference type="ARBA" id="ARBA00022896"/>
    </source>
</evidence>
<dbReference type="InterPro" id="IPR006620">
    <property type="entry name" value="Pro_4_hyd_alph"/>
</dbReference>
<keyword evidence="6" id="KW-0408">Iron</keyword>
<evidence type="ECO:0000259" key="7">
    <source>
        <dbReference type="PROSITE" id="PS51471"/>
    </source>
</evidence>
<dbReference type="PANTHER" id="PTHR12907:SF26">
    <property type="entry name" value="HIF PROLYL HYDROXYLASE, ISOFORM C"/>
    <property type="match status" value="1"/>
</dbReference>
<proteinExistence type="predicted"/>
<dbReference type="AlphaFoldDB" id="B3PB13"/>
<accession>B3PB13</accession>
<dbReference type="InterPro" id="IPR044862">
    <property type="entry name" value="Pro_4_hyd_alph_FE2OG_OXY"/>
</dbReference>
<organism evidence="8 9">
    <name type="scientific">Cellvibrio japonicus (strain Ueda107)</name>
    <name type="common">Pseudomonas fluorescens subsp. cellulosa</name>
    <dbReference type="NCBI Taxonomy" id="498211"/>
    <lineage>
        <taxon>Bacteria</taxon>
        <taxon>Pseudomonadati</taxon>
        <taxon>Pseudomonadota</taxon>
        <taxon>Gammaproteobacteria</taxon>
        <taxon>Cellvibrionales</taxon>
        <taxon>Cellvibrionaceae</taxon>
        <taxon>Cellvibrio</taxon>
    </lineage>
</organism>
<dbReference type="Pfam" id="PF13640">
    <property type="entry name" value="2OG-FeII_Oxy_3"/>
    <property type="match status" value="1"/>
</dbReference>
<dbReference type="SMART" id="SM00702">
    <property type="entry name" value="P4Hc"/>
    <property type="match status" value="1"/>
</dbReference>
<dbReference type="InterPro" id="IPR005123">
    <property type="entry name" value="Oxoglu/Fe-dep_dioxygenase_dom"/>
</dbReference>
<dbReference type="GO" id="GO:0071456">
    <property type="term" value="P:cellular response to hypoxia"/>
    <property type="evidence" value="ECO:0007669"/>
    <property type="project" value="TreeGrafter"/>
</dbReference>
<dbReference type="PANTHER" id="PTHR12907">
    <property type="entry name" value="EGL NINE HOMOLOG-RELATED"/>
    <property type="match status" value="1"/>
</dbReference>
<dbReference type="InterPro" id="IPR051559">
    <property type="entry name" value="HIF_prolyl_hydroxylases"/>
</dbReference>
<keyword evidence="3" id="KW-0847">Vitamin C</keyword>
<dbReference type="PROSITE" id="PS51471">
    <property type="entry name" value="FE2OG_OXY"/>
    <property type="match status" value="1"/>
</dbReference>
<dbReference type="Gene3D" id="2.60.120.620">
    <property type="entry name" value="q2cbj1_9rhob like domain"/>
    <property type="match status" value="1"/>
</dbReference>
<dbReference type="Proteomes" id="UP000001036">
    <property type="component" value="Chromosome"/>
</dbReference>
<dbReference type="STRING" id="498211.CJA_0985"/>
<comment type="cofactor">
    <cofactor evidence="1">
        <name>L-ascorbate</name>
        <dbReference type="ChEBI" id="CHEBI:38290"/>
    </cofactor>
</comment>
<evidence type="ECO:0000256" key="6">
    <source>
        <dbReference type="ARBA" id="ARBA00023004"/>
    </source>
</evidence>
<evidence type="ECO:0000313" key="8">
    <source>
        <dbReference type="EMBL" id="ACE83259.1"/>
    </source>
</evidence>
<keyword evidence="5" id="KW-0560">Oxidoreductase</keyword>
<dbReference type="eggNOG" id="COG3751">
    <property type="taxonomic scope" value="Bacteria"/>
</dbReference>